<comment type="caution">
    <text evidence="1">The sequence shown here is derived from an EMBL/GenBank/DDBJ whole genome shotgun (WGS) entry which is preliminary data.</text>
</comment>
<evidence type="ECO:0000313" key="1">
    <source>
        <dbReference type="EMBL" id="KAL1555327.1"/>
    </source>
</evidence>
<dbReference type="Proteomes" id="UP001567538">
    <property type="component" value="Unassembled WGS sequence"/>
</dbReference>
<name>A0ABD1HGG3_SALDI</name>
<evidence type="ECO:0000313" key="2">
    <source>
        <dbReference type="Proteomes" id="UP001567538"/>
    </source>
</evidence>
<proteinExistence type="predicted"/>
<protein>
    <submittedName>
        <fullName evidence="1">Uncharacterized protein</fullName>
    </submittedName>
</protein>
<dbReference type="EMBL" id="JBEAFC010000006">
    <property type="protein sequence ID" value="KAL1555327.1"/>
    <property type="molecule type" value="Genomic_DNA"/>
</dbReference>
<sequence length="114" mass="12278">MICDEEVNLGVGIHRPKFLSLLGSSAGGNLAAPKFCLPVAVYPLGRDLKTPFIYTLCCLASFSETLNPPKGGHSWPHSRLLGWSDSCPSSYPGLAHMGRGLGSNSTAHYDYCMY</sequence>
<keyword evidence="2" id="KW-1185">Reference proteome</keyword>
<dbReference type="AlphaFoldDB" id="A0ABD1HGG3"/>
<accession>A0ABD1HGG3</accession>
<organism evidence="1 2">
    <name type="scientific">Salvia divinorum</name>
    <name type="common">Maria pastora</name>
    <name type="synonym">Diviner's sage</name>
    <dbReference type="NCBI Taxonomy" id="28513"/>
    <lineage>
        <taxon>Eukaryota</taxon>
        <taxon>Viridiplantae</taxon>
        <taxon>Streptophyta</taxon>
        <taxon>Embryophyta</taxon>
        <taxon>Tracheophyta</taxon>
        <taxon>Spermatophyta</taxon>
        <taxon>Magnoliopsida</taxon>
        <taxon>eudicotyledons</taxon>
        <taxon>Gunneridae</taxon>
        <taxon>Pentapetalae</taxon>
        <taxon>asterids</taxon>
        <taxon>lamiids</taxon>
        <taxon>Lamiales</taxon>
        <taxon>Lamiaceae</taxon>
        <taxon>Nepetoideae</taxon>
        <taxon>Mentheae</taxon>
        <taxon>Salviinae</taxon>
        <taxon>Salvia</taxon>
        <taxon>Salvia subgen. Calosphace</taxon>
    </lineage>
</organism>
<reference evidence="1 2" key="1">
    <citation type="submission" date="2024-06" db="EMBL/GenBank/DDBJ databases">
        <title>A chromosome level genome sequence of Diviner's sage (Salvia divinorum).</title>
        <authorList>
            <person name="Ford S.A."/>
            <person name="Ro D.-K."/>
            <person name="Ness R.W."/>
            <person name="Phillips M.A."/>
        </authorList>
    </citation>
    <scope>NUCLEOTIDE SEQUENCE [LARGE SCALE GENOMIC DNA]</scope>
    <source>
        <strain evidence="1">SAF-2024a</strain>
        <tissue evidence="1">Leaf</tissue>
    </source>
</reference>
<gene>
    <name evidence="1" type="ORF">AAHA92_15783</name>
</gene>